<name>A0AAV7UWR6_PLEWA</name>
<protein>
    <submittedName>
        <fullName evidence="2">Uncharacterized protein</fullName>
    </submittedName>
</protein>
<dbReference type="EMBL" id="JANPWB010000004">
    <property type="protein sequence ID" value="KAJ1192107.1"/>
    <property type="molecule type" value="Genomic_DNA"/>
</dbReference>
<sequence length="101" mass="10953">MTVSRFTTPQTGYAVFFDAIESKFPANTAISAEESQNGFQMPVQTPQEDDNRPGPSQEDPHKNQGEEEKEVSLQCRGAGNSGKRGDGTPTPTVCHLKVANQ</sequence>
<evidence type="ECO:0000256" key="1">
    <source>
        <dbReference type="SAM" id="MobiDB-lite"/>
    </source>
</evidence>
<dbReference type="Proteomes" id="UP001066276">
    <property type="component" value="Chromosome 2_2"/>
</dbReference>
<gene>
    <name evidence="2" type="ORF">NDU88_001419</name>
</gene>
<evidence type="ECO:0000313" key="3">
    <source>
        <dbReference type="Proteomes" id="UP001066276"/>
    </source>
</evidence>
<dbReference type="AlphaFoldDB" id="A0AAV7UWR6"/>
<comment type="caution">
    <text evidence="2">The sequence shown here is derived from an EMBL/GenBank/DDBJ whole genome shotgun (WGS) entry which is preliminary data.</text>
</comment>
<feature type="region of interest" description="Disordered" evidence="1">
    <location>
        <begin position="28"/>
        <end position="101"/>
    </location>
</feature>
<feature type="compositionally biased region" description="Polar residues" evidence="1">
    <location>
        <begin position="28"/>
        <end position="46"/>
    </location>
</feature>
<organism evidence="2 3">
    <name type="scientific">Pleurodeles waltl</name>
    <name type="common">Iberian ribbed newt</name>
    <dbReference type="NCBI Taxonomy" id="8319"/>
    <lineage>
        <taxon>Eukaryota</taxon>
        <taxon>Metazoa</taxon>
        <taxon>Chordata</taxon>
        <taxon>Craniata</taxon>
        <taxon>Vertebrata</taxon>
        <taxon>Euteleostomi</taxon>
        <taxon>Amphibia</taxon>
        <taxon>Batrachia</taxon>
        <taxon>Caudata</taxon>
        <taxon>Salamandroidea</taxon>
        <taxon>Salamandridae</taxon>
        <taxon>Pleurodelinae</taxon>
        <taxon>Pleurodeles</taxon>
    </lineage>
</organism>
<accession>A0AAV7UWR6</accession>
<keyword evidence="3" id="KW-1185">Reference proteome</keyword>
<reference evidence="2" key="1">
    <citation type="journal article" date="2022" name="bioRxiv">
        <title>Sequencing and chromosome-scale assembly of the giantPleurodeles waltlgenome.</title>
        <authorList>
            <person name="Brown T."/>
            <person name="Elewa A."/>
            <person name="Iarovenko S."/>
            <person name="Subramanian E."/>
            <person name="Araus A.J."/>
            <person name="Petzold A."/>
            <person name="Susuki M."/>
            <person name="Suzuki K.-i.T."/>
            <person name="Hayashi T."/>
            <person name="Toyoda A."/>
            <person name="Oliveira C."/>
            <person name="Osipova E."/>
            <person name="Leigh N.D."/>
            <person name="Simon A."/>
            <person name="Yun M.H."/>
        </authorList>
    </citation>
    <scope>NUCLEOTIDE SEQUENCE</scope>
    <source>
        <strain evidence="2">20211129_DDA</strain>
        <tissue evidence="2">Liver</tissue>
    </source>
</reference>
<evidence type="ECO:0000313" key="2">
    <source>
        <dbReference type="EMBL" id="KAJ1192107.1"/>
    </source>
</evidence>
<proteinExistence type="predicted"/>